<dbReference type="AlphaFoldDB" id="A0A375J2U6"/>
<protein>
    <submittedName>
        <fullName evidence="3">Uncharacterized protein</fullName>
    </submittedName>
</protein>
<dbReference type="EMBL" id="OVTA01000029">
    <property type="protein sequence ID" value="SPR98982.1"/>
    <property type="molecule type" value="Genomic_DNA"/>
</dbReference>
<feature type="compositionally biased region" description="Low complexity" evidence="1">
    <location>
        <begin position="247"/>
        <end position="264"/>
    </location>
</feature>
<keyword evidence="2" id="KW-0732">Signal</keyword>
<feature type="signal peptide" evidence="2">
    <location>
        <begin position="1"/>
        <end position="21"/>
    </location>
</feature>
<evidence type="ECO:0000256" key="2">
    <source>
        <dbReference type="SAM" id="SignalP"/>
    </source>
</evidence>
<evidence type="ECO:0000256" key="1">
    <source>
        <dbReference type="SAM" id="MobiDB-lite"/>
    </source>
</evidence>
<dbReference type="Proteomes" id="UP000256805">
    <property type="component" value="Unassembled WGS sequence"/>
</dbReference>
<evidence type="ECO:0000313" key="4">
    <source>
        <dbReference type="Proteomes" id="UP000256805"/>
    </source>
</evidence>
<feature type="region of interest" description="Disordered" evidence="1">
    <location>
        <begin position="240"/>
        <end position="272"/>
    </location>
</feature>
<evidence type="ECO:0000313" key="3">
    <source>
        <dbReference type="EMBL" id="SPR98982.1"/>
    </source>
</evidence>
<reference evidence="3 4" key="1">
    <citation type="submission" date="2018-01" db="EMBL/GenBank/DDBJ databases">
        <authorList>
            <person name="Gaut B.S."/>
            <person name="Morton B.R."/>
            <person name="Clegg M.T."/>
            <person name="Duvall M.R."/>
        </authorList>
    </citation>
    <scope>NUCLEOTIDE SEQUENCE [LARGE SCALE GENOMIC DNA]</scope>
    <source>
        <strain evidence="3">Cupriavidus taiwanensis cmp 52</strain>
    </source>
</reference>
<name>A0A375J2U6_9BURK</name>
<feature type="chain" id="PRO_5016821291" evidence="2">
    <location>
        <begin position="22"/>
        <end position="272"/>
    </location>
</feature>
<feature type="region of interest" description="Disordered" evidence="1">
    <location>
        <begin position="169"/>
        <end position="196"/>
    </location>
</feature>
<proteinExistence type="predicted"/>
<accession>A0A375J2U6</accession>
<sequence length="272" mass="29685">MRLLARSALGCALALATLAAAGNAAGARAQAAPSAQVLMLPAELSNVCEADAQALQLAMARQWRPSLNALDQWTQLVRSFSCDLSGQRDLGWHRVPLRAYESAIRYPLTWVETETHNGRTRRKVKTYYSASQLPPKIDFWVGGRIDEIRYDKRPATTSACAASTRASRRRAAAAAAMAPPAPRRPRNAPTPRCNSGNRTACGCCPEWNLIFRRAAEPGRARYNLLDTIHVATHDRLAADRTVHRRAAPQGAGAPGRRLRAGPVRRPGRARPA</sequence>
<organism evidence="3 4">
    <name type="scientific">Cupriavidus taiwanensis</name>
    <dbReference type="NCBI Taxonomy" id="164546"/>
    <lineage>
        <taxon>Bacteria</taxon>
        <taxon>Pseudomonadati</taxon>
        <taxon>Pseudomonadota</taxon>
        <taxon>Betaproteobacteria</taxon>
        <taxon>Burkholderiales</taxon>
        <taxon>Burkholderiaceae</taxon>
        <taxon>Cupriavidus</taxon>
    </lineage>
</organism>
<gene>
    <name evidence="3" type="ORF">CBM2634_A70061</name>
</gene>